<dbReference type="GeneID" id="37042440"/>
<organism evidence="3 4">
    <name type="scientific">Acaromyces ingoldii</name>
    <dbReference type="NCBI Taxonomy" id="215250"/>
    <lineage>
        <taxon>Eukaryota</taxon>
        <taxon>Fungi</taxon>
        <taxon>Dikarya</taxon>
        <taxon>Basidiomycota</taxon>
        <taxon>Ustilaginomycotina</taxon>
        <taxon>Exobasidiomycetes</taxon>
        <taxon>Exobasidiales</taxon>
        <taxon>Cryptobasidiaceae</taxon>
        <taxon>Acaromyces</taxon>
    </lineage>
</organism>
<dbReference type="PANTHER" id="PTHR10696:SF21">
    <property type="entry name" value="TAUD_TFDA-LIKE DOMAIN-CONTAINING PROTEIN"/>
    <property type="match status" value="1"/>
</dbReference>
<sequence length="321" mass="35967">ALHFRGTPLRTADDFSRFMHALSEGGQWTPHVDKGLMVLRKPHAKNVATANEGPPDQPIGSHNEYGLSSHHPSYIAFFCLSEPDAGGETPIASSLALHDRLEERKPELIRALEEKGVAFSIHHPRDTIEGNLQGNGLFNANAFGPQSGDVSGLSEDEKRQIVEANVQALADEGKGKGLWKQKGYDAKWLPDGSLLSVQRVPGVRLHPRYGAKTFFNNIHNRLLYSRLHKATEPPHISQTQTTALGTPFYQKPPQLVEEEEDRLFPRDWIETIEEVTAELQVDVKWNKGDVLLLDNLAVQHARRPWKGDRRLLASLWDRTAL</sequence>
<reference evidence="3 4" key="1">
    <citation type="journal article" date="2018" name="Mol. Biol. Evol.">
        <title>Broad Genomic Sampling Reveals a Smut Pathogenic Ancestry of the Fungal Clade Ustilaginomycotina.</title>
        <authorList>
            <person name="Kijpornyongpan T."/>
            <person name="Mondo S.J."/>
            <person name="Barry K."/>
            <person name="Sandor L."/>
            <person name="Lee J."/>
            <person name="Lipzen A."/>
            <person name="Pangilinan J."/>
            <person name="LaButti K."/>
            <person name="Hainaut M."/>
            <person name="Henrissat B."/>
            <person name="Grigoriev I.V."/>
            <person name="Spatafora J.W."/>
            <person name="Aime M.C."/>
        </authorList>
    </citation>
    <scope>NUCLEOTIDE SEQUENCE [LARGE SCALE GENOMIC DNA]</scope>
    <source>
        <strain evidence="3 4">MCA 4198</strain>
    </source>
</reference>
<protein>
    <submittedName>
        <fullName evidence="3">Clavaminate synthase-like protein</fullName>
    </submittedName>
</protein>
<evidence type="ECO:0000313" key="4">
    <source>
        <dbReference type="Proteomes" id="UP000245768"/>
    </source>
</evidence>
<dbReference type="STRING" id="215250.A0A316YZK5"/>
<dbReference type="Gene3D" id="3.60.130.10">
    <property type="entry name" value="Clavaminate synthase-like"/>
    <property type="match status" value="1"/>
</dbReference>
<dbReference type="InParanoid" id="A0A316YZK5"/>
<dbReference type="PANTHER" id="PTHR10696">
    <property type="entry name" value="GAMMA-BUTYROBETAINE HYDROXYLASE-RELATED"/>
    <property type="match status" value="1"/>
</dbReference>
<feature type="non-terminal residue" evidence="3">
    <location>
        <position position="1"/>
    </location>
</feature>
<dbReference type="Pfam" id="PF02668">
    <property type="entry name" value="TauD"/>
    <property type="match status" value="1"/>
</dbReference>
<dbReference type="SUPFAM" id="SSF51197">
    <property type="entry name" value="Clavaminate synthase-like"/>
    <property type="match status" value="1"/>
</dbReference>
<keyword evidence="4" id="KW-1185">Reference proteome</keyword>
<accession>A0A316YZK5</accession>
<dbReference type="InterPro" id="IPR050411">
    <property type="entry name" value="AlphaKG_dependent_hydroxylases"/>
</dbReference>
<dbReference type="RefSeq" id="XP_025380671.1">
    <property type="nucleotide sequence ID" value="XM_025520524.1"/>
</dbReference>
<proteinExistence type="predicted"/>
<dbReference type="GO" id="GO:0016491">
    <property type="term" value="F:oxidoreductase activity"/>
    <property type="evidence" value="ECO:0007669"/>
    <property type="project" value="UniProtKB-KW"/>
</dbReference>
<evidence type="ECO:0000259" key="2">
    <source>
        <dbReference type="Pfam" id="PF02668"/>
    </source>
</evidence>
<dbReference type="OrthoDB" id="408743at2759"/>
<dbReference type="AlphaFoldDB" id="A0A316YZK5"/>
<feature type="domain" description="TauD/TfdA-like" evidence="2">
    <location>
        <begin position="2"/>
        <end position="315"/>
    </location>
</feature>
<evidence type="ECO:0000256" key="1">
    <source>
        <dbReference type="ARBA" id="ARBA00023002"/>
    </source>
</evidence>
<name>A0A316YZK5_9BASI</name>
<gene>
    <name evidence="3" type="ORF">FA10DRAFT_264120</name>
</gene>
<evidence type="ECO:0000313" key="3">
    <source>
        <dbReference type="EMBL" id="PWN93473.1"/>
    </source>
</evidence>
<dbReference type="InterPro" id="IPR003819">
    <property type="entry name" value="TauD/TfdA-like"/>
</dbReference>
<keyword evidence="1" id="KW-0560">Oxidoreductase</keyword>
<dbReference type="Proteomes" id="UP000245768">
    <property type="component" value="Unassembled WGS sequence"/>
</dbReference>
<dbReference type="InterPro" id="IPR042098">
    <property type="entry name" value="TauD-like_sf"/>
</dbReference>
<dbReference type="EMBL" id="KZ819634">
    <property type="protein sequence ID" value="PWN93473.1"/>
    <property type="molecule type" value="Genomic_DNA"/>
</dbReference>